<protein>
    <submittedName>
        <fullName evidence="1">Uncharacterized protein</fullName>
    </submittedName>
</protein>
<evidence type="ECO:0000313" key="2">
    <source>
        <dbReference type="Proteomes" id="UP001500603"/>
    </source>
</evidence>
<dbReference type="EMBL" id="BAABJM010000001">
    <property type="protein sequence ID" value="GAA5047625.1"/>
    <property type="molecule type" value="Genomic_DNA"/>
</dbReference>
<keyword evidence="2" id="KW-1185">Reference proteome</keyword>
<reference evidence="2" key="1">
    <citation type="journal article" date="2019" name="Int. J. Syst. Evol. Microbiol.">
        <title>The Global Catalogue of Microorganisms (GCM) 10K type strain sequencing project: providing services to taxonomists for standard genome sequencing and annotation.</title>
        <authorList>
            <consortium name="The Broad Institute Genomics Platform"/>
            <consortium name="The Broad Institute Genome Sequencing Center for Infectious Disease"/>
            <person name="Wu L."/>
            <person name="Ma J."/>
        </authorList>
    </citation>
    <scope>NUCLEOTIDE SEQUENCE [LARGE SCALE GENOMIC DNA]</scope>
    <source>
        <strain evidence="2">JCM 18298</strain>
    </source>
</reference>
<proteinExistence type="predicted"/>
<dbReference type="RefSeq" id="WP_345494247.1">
    <property type="nucleotide sequence ID" value="NZ_BAABJM010000001.1"/>
</dbReference>
<dbReference type="Proteomes" id="UP001500603">
    <property type="component" value="Unassembled WGS sequence"/>
</dbReference>
<name>A0ABP9K288_9NOCA</name>
<organism evidence="1 2">
    <name type="scientific">Nocardia callitridis</name>
    <dbReference type="NCBI Taxonomy" id="648753"/>
    <lineage>
        <taxon>Bacteria</taxon>
        <taxon>Bacillati</taxon>
        <taxon>Actinomycetota</taxon>
        <taxon>Actinomycetes</taxon>
        <taxon>Mycobacteriales</taxon>
        <taxon>Nocardiaceae</taxon>
        <taxon>Nocardia</taxon>
    </lineage>
</organism>
<accession>A0ABP9K288</accession>
<comment type="caution">
    <text evidence="1">The sequence shown here is derived from an EMBL/GenBank/DDBJ whole genome shotgun (WGS) entry which is preliminary data.</text>
</comment>
<sequence>MLTLTHPAVAVAVDALAGADEDLTPVAAVERDDVVAVLVYGERSRTVVFVRDIDGVWTPPGIVIGSGRPNRARNEFTLAEQPIQRLTRKSHARPLPDGSPEPIGWCAVTGIAARDAVGVAVSSSLEQQAATIEEDGLVFVVLRALTDETPQVVVHLADGRAIEARGVS</sequence>
<evidence type="ECO:0000313" key="1">
    <source>
        <dbReference type="EMBL" id="GAA5047625.1"/>
    </source>
</evidence>
<gene>
    <name evidence="1" type="ORF">GCM10023318_14370</name>
</gene>